<evidence type="ECO:0000259" key="2">
    <source>
        <dbReference type="Pfam" id="PF02374"/>
    </source>
</evidence>
<dbReference type="AlphaFoldDB" id="A0AAW1MXN2"/>
<dbReference type="SUPFAM" id="SSF52540">
    <property type="entry name" value="P-loop containing nucleoside triphosphate hydrolases"/>
    <property type="match status" value="1"/>
</dbReference>
<dbReference type="InterPro" id="IPR025723">
    <property type="entry name" value="ArsA/GET3_ATPase-like"/>
</dbReference>
<feature type="domain" description="ArsA/GET3 Anion-transporting ATPase-like" evidence="2">
    <location>
        <begin position="84"/>
        <end position="255"/>
    </location>
</feature>
<dbReference type="Pfam" id="PF17886">
    <property type="entry name" value="ArsA_HSP20"/>
    <property type="match status" value="1"/>
</dbReference>
<evidence type="ECO:0000256" key="1">
    <source>
        <dbReference type="ARBA" id="ARBA00011040"/>
    </source>
</evidence>
<proteinExistence type="inferred from homology"/>
<sequence>MKIYCSLEYTTLEPGTVKRSVKMAAYLNFPTHSRTLNPSSISPFLNCNCTHQIFTSKNVILRTKRRVKSQGLVIKASSSDEKCTKLVTFLGKGGSGKTTAAVFTAQHYSKAGLRTCLITHSQDLAAEYLLNCKIGKDPVVCSSNLSAVKLETTKLLIDPLKQLKNADARANASQRALEGIVGEELGVLPGMDSVFSALAIEKFVGFLGIKAFENQYKDKFDIIIYDGISTEETLRMMSAANSARLYIKHLRSVAENTDIGRLVGPSLLRLVDDAVSSSGSSSALNGRFGAEIWDSLDKILEKGVSAFANPQKFGCYIVADPCNPVSVNTAMRYWGCTIQAGANVSGVFGITSHQHSAEIVGDLERSFSPLPFAMIPTIPHHSTFDWNKIISNTQSEGAISLLHLSKVKPKNVVSAVTFDPAKRCIVLFMPGFDKSEIKLYQYRGGSELVVEAGDQRRAIMLPREMQGKVGGAKFTDRSLVITLR</sequence>
<gene>
    <name evidence="4" type="ORF">RND81_02G204000</name>
</gene>
<keyword evidence="5" id="KW-1185">Reference proteome</keyword>
<evidence type="ECO:0000313" key="5">
    <source>
        <dbReference type="Proteomes" id="UP001443914"/>
    </source>
</evidence>
<organism evidence="4 5">
    <name type="scientific">Saponaria officinalis</name>
    <name type="common">Common soapwort</name>
    <name type="synonym">Lychnis saponaria</name>
    <dbReference type="NCBI Taxonomy" id="3572"/>
    <lineage>
        <taxon>Eukaryota</taxon>
        <taxon>Viridiplantae</taxon>
        <taxon>Streptophyta</taxon>
        <taxon>Embryophyta</taxon>
        <taxon>Tracheophyta</taxon>
        <taxon>Spermatophyta</taxon>
        <taxon>Magnoliopsida</taxon>
        <taxon>eudicotyledons</taxon>
        <taxon>Gunneridae</taxon>
        <taxon>Pentapetalae</taxon>
        <taxon>Caryophyllales</taxon>
        <taxon>Caryophyllaceae</taxon>
        <taxon>Caryophylleae</taxon>
        <taxon>Saponaria</taxon>
    </lineage>
</organism>
<feature type="domain" description="ArsA HSP20-like" evidence="3">
    <location>
        <begin position="426"/>
        <end position="482"/>
    </location>
</feature>
<accession>A0AAW1MXN2</accession>
<comment type="similarity">
    <text evidence="1">Belongs to the arsA ATPase family.</text>
</comment>
<dbReference type="Gene3D" id="2.60.40.790">
    <property type="match status" value="1"/>
</dbReference>
<dbReference type="PANTHER" id="PTHR43868">
    <property type="entry name" value="OS02G0711200 PROTEIN"/>
    <property type="match status" value="1"/>
</dbReference>
<evidence type="ECO:0000313" key="4">
    <source>
        <dbReference type="EMBL" id="KAK9750542.1"/>
    </source>
</evidence>
<dbReference type="PANTHER" id="PTHR43868:SF1">
    <property type="entry name" value="P-LOOP CONTAINING NUCLEOSIDE TRIPHOSPHATE HYDROLASES SUPERFAMILY PROTEIN"/>
    <property type="match status" value="1"/>
</dbReference>
<dbReference type="CDD" id="cd02035">
    <property type="entry name" value="ArsA"/>
    <property type="match status" value="1"/>
</dbReference>
<comment type="caution">
    <text evidence="4">The sequence shown here is derived from an EMBL/GenBank/DDBJ whole genome shotgun (WGS) entry which is preliminary data.</text>
</comment>
<reference evidence="4" key="1">
    <citation type="submission" date="2024-03" db="EMBL/GenBank/DDBJ databases">
        <title>WGS assembly of Saponaria officinalis var. Norfolk2.</title>
        <authorList>
            <person name="Jenkins J."/>
            <person name="Shu S."/>
            <person name="Grimwood J."/>
            <person name="Barry K."/>
            <person name="Goodstein D."/>
            <person name="Schmutz J."/>
            <person name="Leebens-Mack J."/>
            <person name="Osbourn A."/>
        </authorList>
    </citation>
    <scope>NUCLEOTIDE SEQUENCE [LARGE SCALE GENOMIC DNA]</scope>
    <source>
        <strain evidence="4">JIC</strain>
    </source>
</reference>
<dbReference type="Pfam" id="PF02374">
    <property type="entry name" value="ArsA_ATPase"/>
    <property type="match status" value="1"/>
</dbReference>
<dbReference type="InterPro" id="IPR040612">
    <property type="entry name" value="ArsA_HSP20-like"/>
</dbReference>
<evidence type="ECO:0000259" key="3">
    <source>
        <dbReference type="Pfam" id="PF17886"/>
    </source>
</evidence>
<dbReference type="EMBL" id="JBDFQZ010000002">
    <property type="protein sequence ID" value="KAK9750542.1"/>
    <property type="molecule type" value="Genomic_DNA"/>
</dbReference>
<protein>
    <submittedName>
        <fullName evidence="4">Uncharacterized protein</fullName>
    </submittedName>
</protein>
<dbReference type="Gene3D" id="3.40.50.300">
    <property type="entry name" value="P-loop containing nucleotide triphosphate hydrolases"/>
    <property type="match status" value="1"/>
</dbReference>
<dbReference type="Proteomes" id="UP001443914">
    <property type="component" value="Unassembled WGS sequence"/>
</dbReference>
<dbReference type="InterPro" id="IPR027417">
    <property type="entry name" value="P-loop_NTPase"/>
</dbReference>
<dbReference type="InterPro" id="IPR008978">
    <property type="entry name" value="HSP20-like_chaperone"/>
</dbReference>
<name>A0AAW1MXN2_SAPOF</name>
<dbReference type="InterPro" id="IPR053262">
    <property type="entry name" value="ArsA_ATPase-like"/>
</dbReference>